<keyword evidence="8" id="KW-0378">Hydrolase</keyword>
<dbReference type="GO" id="GO:0030599">
    <property type="term" value="F:pectinesterase activity"/>
    <property type="evidence" value="ECO:0007669"/>
    <property type="project" value="UniProtKB-EC"/>
</dbReference>
<dbReference type="FunFam" id="1.20.140.40:FF:000001">
    <property type="entry name" value="Pectinesterase"/>
    <property type="match status" value="1"/>
</dbReference>
<evidence type="ECO:0000256" key="8">
    <source>
        <dbReference type="ARBA" id="ARBA00022801"/>
    </source>
</evidence>
<dbReference type="AlphaFoldDB" id="A0AAD4ISE0"/>
<comment type="catalytic activity">
    <reaction evidence="11">
        <text>[(1-&gt;4)-alpha-D-galacturonosyl methyl ester](n) + n H2O = [(1-&gt;4)-alpha-D-galacturonosyl](n) + n methanol + n H(+)</text>
        <dbReference type="Rhea" id="RHEA:22380"/>
        <dbReference type="Rhea" id="RHEA-COMP:14570"/>
        <dbReference type="Rhea" id="RHEA-COMP:14573"/>
        <dbReference type="ChEBI" id="CHEBI:15377"/>
        <dbReference type="ChEBI" id="CHEBI:15378"/>
        <dbReference type="ChEBI" id="CHEBI:17790"/>
        <dbReference type="ChEBI" id="CHEBI:140522"/>
        <dbReference type="ChEBI" id="CHEBI:140523"/>
        <dbReference type="EC" id="3.1.1.11"/>
    </reaction>
</comment>
<evidence type="ECO:0000256" key="10">
    <source>
        <dbReference type="ARBA" id="ARBA00023316"/>
    </source>
</evidence>
<dbReference type="InterPro" id="IPR000070">
    <property type="entry name" value="Pectinesterase_cat"/>
</dbReference>
<dbReference type="PANTHER" id="PTHR31707">
    <property type="entry name" value="PECTINESTERASE"/>
    <property type="match status" value="1"/>
</dbReference>
<evidence type="ECO:0000313" key="14">
    <source>
        <dbReference type="Proteomes" id="UP001190926"/>
    </source>
</evidence>
<dbReference type="Proteomes" id="UP001190926">
    <property type="component" value="Unassembled WGS sequence"/>
</dbReference>
<dbReference type="Gene3D" id="1.20.140.40">
    <property type="entry name" value="Invertase/pectin methylesterase inhibitor family protein"/>
    <property type="match status" value="1"/>
</dbReference>
<comment type="similarity">
    <text evidence="3">In the N-terminal section; belongs to the PMEI family.</text>
</comment>
<dbReference type="Pfam" id="PF01095">
    <property type="entry name" value="Pectinesterase"/>
    <property type="match status" value="1"/>
</dbReference>
<keyword evidence="14" id="KW-1185">Reference proteome</keyword>
<dbReference type="InterPro" id="IPR012334">
    <property type="entry name" value="Pectin_lyas_fold"/>
</dbReference>
<evidence type="ECO:0000256" key="6">
    <source>
        <dbReference type="ARBA" id="ARBA00022512"/>
    </source>
</evidence>
<feature type="domain" description="Pectinesterase inhibitor" evidence="12">
    <location>
        <begin position="54"/>
        <end position="204"/>
    </location>
</feature>
<keyword evidence="7" id="KW-0964">Secreted</keyword>
<dbReference type="Pfam" id="PF04043">
    <property type="entry name" value="PMEI"/>
    <property type="match status" value="1"/>
</dbReference>
<comment type="pathway">
    <text evidence="2">Glycan metabolism; pectin degradation; 2-dehydro-3-deoxy-D-gluconate from pectin: step 1/5.</text>
</comment>
<evidence type="ECO:0000256" key="2">
    <source>
        <dbReference type="ARBA" id="ARBA00005184"/>
    </source>
</evidence>
<reference evidence="13 14" key="1">
    <citation type="journal article" date="2021" name="Nat. Commun.">
        <title>Incipient diploidization of the medicinal plant Perilla within 10,000 years.</title>
        <authorList>
            <person name="Zhang Y."/>
            <person name="Shen Q."/>
            <person name="Leng L."/>
            <person name="Zhang D."/>
            <person name="Chen S."/>
            <person name="Shi Y."/>
            <person name="Ning Z."/>
            <person name="Chen S."/>
        </authorList>
    </citation>
    <scope>NUCLEOTIDE SEQUENCE [LARGE SCALE GENOMIC DNA]</scope>
    <source>
        <strain evidence="14">cv. PC099</strain>
    </source>
</reference>
<dbReference type="EC" id="3.1.1.11" evidence="5"/>
<dbReference type="CDD" id="cd15798">
    <property type="entry name" value="PMEI-like_3"/>
    <property type="match status" value="1"/>
</dbReference>
<dbReference type="InterPro" id="IPR011050">
    <property type="entry name" value="Pectin_lyase_fold/virulence"/>
</dbReference>
<evidence type="ECO:0000256" key="9">
    <source>
        <dbReference type="ARBA" id="ARBA00023085"/>
    </source>
</evidence>
<dbReference type="InterPro" id="IPR035513">
    <property type="entry name" value="Invertase/methylesterase_inhib"/>
</dbReference>
<evidence type="ECO:0000256" key="1">
    <source>
        <dbReference type="ARBA" id="ARBA00004191"/>
    </source>
</evidence>
<evidence type="ECO:0000256" key="7">
    <source>
        <dbReference type="ARBA" id="ARBA00022525"/>
    </source>
</evidence>
<dbReference type="Gene3D" id="2.160.20.10">
    <property type="entry name" value="Single-stranded right-handed beta-helix, Pectin lyase-like"/>
    <property type="match status" value="1"/>
</dbReference>
<sequence length="565" mass="60195">MAADDSKKKAAVAGLASILLVAAVIAVSVGSSKNGGDISSSGGDADDGSGGITTSTKAVEAICSPTSYKDTCEKSLADANTTDTKQLVEIAINVTVAKIAAAMKNSTLLQEAANDPSTKEAFKVCEDVLERAAADLRRSAGKVGAFDFTKADEIVADLRTWLSAVVTNQETCVDAFGNTTGDTGERMKKLLRTAREMSSNGLAMVTDISTIIGALQLGSLGSSRRLLSEAEEDDGFISRRLLQANTLSLTPNIVVAQDGSGDFKTVNEAVAMVKIGRETFTVIRVKAGVYNEYVSIPKGKNKVVMIGDGPEVTKITGNRSMAGGVPTFYTATVDVNSEDFIAQDMGFENTAGVEGHEAIALRVSGDKAILFNVRVDGNQDSLYADVYRQYYRNCTITGTVNFVIGNAVALFQDCTFIARKPSPGQDCVVTAHGRNDSNSNTAFVIQNGHITADPALLDAQPPVRSYLGRPWKEYSRTIIMHANIDGFVDPTGWSPWMGNIGLNTSYYGEYENTGPGSKLENRVTWPGIHKITTEIAQTWTGSVMYGGDAWITESGVLYNPNLKEA</sequence>
<gene>
    <name evidence="13" type="ORF">C2S53_017708</name>
</gene>
<dbReference type="InterPro" id="IPR006501">
    <property type="entry name" value="Pectinesterase_inhib_dom"/>
</dbReference>
<dbReference type="FunFam" id="2.160.20.10:FF:000029">
    <property type="entry name" value="Pectinesterase 4"/>
    <property type="match status" value="1"/>
</dbReference>
<evidence type="ECO:0000313" key="13">
    <source>
        <dbReference type="EMBL" id="KAH6820338.1"/>
    </source>
</evidence>
<accession>A0AAD4ISE0</accession>
<keyword evidence="9" id="KW-0063">Aspartyl esterase</keyword>
<evidence type="ECO:0000259" key="12">
    <source>
        <dbReference type="SMART" id="SM00856"/>
    </source>
</evidence>
<evidence type="ECO:0000256" key="3">
    <source>
        <dbReference type="ARBA" id="ARBA00006027"/>
    </source>
</evidence>
<comment type="caution">
    <text evidence="13">The sequence shown here is derived from an EMBL/GenBank/DDBJ whole genome shotgun (WGS) entry which is preliminary data.</text>
</comment>
<comment type="similarity">
    <text evidence="4">In the C-terminal section; belongs to the pectinesterase family.</text>
</comment>
<dbReference type="SUPFAM" id="SSF51126">
    <property type="entry name" value="Pectin lyase-like"/>
    <property type="match status" value="1"/>
</dbReference>
<name>A0AAD4ISE0_PERFH</name>
<evidence type="ECO:0000256" key="11">
    <source>
        <dbReference type="ARBA" id="ARBA00047928"/>
    </source>
</evidence>
<dbReference type="GO" id="GO:0004857">
    <property type="term" value="F:enzyme inhibitor activity"/>
    <property type="evidence" value="ECO:0007669"/>
    <property type="project" value="InterPro"/>
</dbReference>
<evidence type="ECO:0000256" key="5">
    <source>
        <dbReference type="ARBA" id="ARBA00013229"/>
    </source>
</evidence>
<comment type="subcellular location">
    <subcellularLocation>
        <location evidence="1">Secreted</location>
        <location evidence="1">Cell wall</location>
    </subcellularLocation>
</comment>
<dbReference type="SMART" id="SM00856">
    <property type="entry name" value="PMEI"/>
    <property type="match status" value="1"/>
</dbReference>
<organism evidence="13 14">
    <name type="scientific">Perilla frutescens var. hirtella</name>
    <name type="common">Perilla citriodora</name>
    <name type="synonym">Perilla setoyensis</name>
    <dbReference type="NCBI Taxonomy" id="608512"/>
    <lineage>
        <taxon>Eukaryota</taxon>
        <taxon>Viridiplantae</taxon>
        <taxon>Streptophyta</taxon>
        <taxon>Embryophyta</taxon>
        <taxon>Tracheophyta</taxon>
        <taxon>Spermatophyta</taxon>
        <taxon>Magnoliopsida</taxon>
        <taxon>eudicotyledons</taxon>
        <taxon>Gunneridae</taxon>
        <taxon>Pentapetalae</taxon>
        <taxon>asterids</taxon>
        <taxon>lamiids</taxon>
        <taxon>Lamiales</taxon>
        <taxon>Lamiaceae</taxon>
        <taxon>Nepetoideae</taxon>
        <taxon>Elsholtzieae</taxon>
        <taxon>Perilla</taxon>
    </lineage>
</organism>
<dbReference type="NCBIfam" id="TIGR01614">
    <property type="entry name" value="PME_inhib"/>
    <property type="match status" value="1"/>
</dbReference>
<dbReference type="GO" id="GO:0042545">
    <property type="term" value="P:cell wall modification"/>
    <property type="evidence" value="ECO:0007669"/>
    <property type="project" value="InterPro"/>
</dbReference>
<keyword evidence="6" id="KW-0134">Cell wall</keyword>
<proteinExistence type="inferred from homology"/>
<evidence type="ECO:0000256" key="4">
    <source>
        <dbReference type="ARBA" id="ARBA00007786"/>
    </source>
</evidence>
<dbReference type="SUPFAM" id="SSF101148">
    <property type="entry name" value="Plant invertase/pectin methylesterase inhibitor"/>
    <property type="match status" value="1"/>
</dbReference>
<dbReference type="EMBL" id="SDAM02004199">
    <property type="protein sequence ID" value="KAH6820338.1"/>
    <property type="molecule type" value="Genomic_DNA"/>
</dbReference>
<keyword evidence="10" id="KW-0961">Cell wall biogenesis/degradation</keyword>
<protein>
    <recommendedName>
        <fullName evidence="5">pectinesterase</fullName>
        <ecNumber evidence="5">3.1.1.11</ecNumber>
    </recommendedName>
</protein>